<protein>
    <submittedName>
        <fullName evidence="2">LRAT domain containing 2a</fullName>
    </submittedName>
    <submittedName>
        <fullName evidence="4">Protein LRATD2-like</fullName>
    </submittedName>
</protein>
<dbReference type="PANTHER" id="PTHR46341">
    <property type="entry name" value="PROTEIN FAM84B-RELATED"/>
    <property type="match status" value="1"/>
</dbReference>
<dbReference type="KEGG" id="pmrn:116941625"/>
<dbReference type="Proteomes" id="UP001318040">
    <property type="component" value="Chromosome 12"/>
</dbReference>
<proteinExistence type="predicted"/>
<dbReference type="AlphaFoldDB" id="S4S0V9"/>
<name>S4S0V9_PETMA</name>
<gene>
    <name evidence="2 4" type="primary">LOC116941625</name>
</gene>
<reference evidence="2" key="2">
    <citation type="submission" date="2025-05" db="UniProtKB">
        <authorList>
            <consortium name="Ensembl"/>
        </authorList>
    </citation>
    <scope>IDENTIFICATION</scope>
</reference>
<feature type="domain" description="LRAT" evidence="1">
    <location>
        <begin position="109"/>
        <end position="206"/>
    </location>
</feature>
<organism evidence="2">
    <name type="scientific">Petromyzon marinus</name>
    <name type="common">Sea lamprey</name>
    <dbReference type="NCBI Taxonomy" id="7757"/>
    <lineage>
        <taxon>Eukaryota</taxon>
        <taxon>Metazoa</taxon>
        <taxon>Chordata</taxon>
        <taxon>Craniata</taxon>
        <taxon>Vertebrata</taxon>
        <taxon>Cyclostomata</taxon>
        <taxon>Hyperoartia</taxon>
        <taxon>Petromyzontiformes</taxon>
        <taxon>Petromyzontidae</taxon>
        <taxon>Petromyzon</taxon>
    </lineage>
</organism>
<sequence length="261" mass="29596">MGNQVERLTHLTYNELPTADPTGLDADLGSQIGVSYIFSDEEEHVEEGGISTEDTNTAAHDDGGGGNDDIEYMVYHNEKCIFSKRRTCTNLRTYLPDVLAARCKAGDLVEFVRALKQPHWAVWVGNGQVVHLCNQEIKRETLALASRGWRGRVVSDWYRFKPLEVELVVQNACKHVGPSRGVADARWHTSEGFAAWCRYERREFKSGGEIRIGKQPYALKVYLEEEPIVMSFQSLEDVIGERRKRDKQGKGALLQELRQEL</sequence>
<reference evidence="4" key="1">
    <citation type="submission" date="2025-04" db="UniProtKB">
        <authorList>
            <consortium name="RefSeq"/>
        </authorList>
    </citation>
    <scope>IDENTIFICATION</scope>
    <source>
        <tissue evidence="4">Sperm</tissue>
    </source>
</reference>
<dbReference type="HOGENOM" id="CLU_082142_0_0_1"/>
<evidence type="ECO:0000313" key="2">
    <source>
        <dbReference type="Ensembl" id="ENSPMAP00000011101.1"/>
    </source>
</evidence>
<dbReference type="GeneTree" id="ENSGT00940000159198"/>
<dbReference type="PANTHER" id="PTHR46341:SF2">
    <property type="entry name" value="PROTEIN LRATD2"/>
    <property type="match status" value="1"/>
</dbReference>
<dbReference type="RefSeq" id="XP_032808772.1">
    <property type="nucleotide sequence ID" value="XM_032952881.1"/>
</dbReference>
<dbReference type="OrthoDB" id="6157531at2759"/>
<dbReference type="InterPro" id="IPR043299">
    <property type="entry name" value="LRATD1_LRATD2"/>
</dbReference>
<dbReference type="Gene3D" id="3.90.1720.10">
    <property type="entry name" value="endopeptidase domain like (from Nostoc punctiforme)"/>
    <property type="match status" value="1"/>
</dbReference>
<evidence type="ECO:0000259" key="1">
    <source>
        <dbReference type="PROSITE" id="PS51934"/>
    </source>
</evidence>
<evidence type="ECO:0000313" key="3">
    <source>
        <dbReference type="Proteomes" id="UP001318040"/>
    </source>
</evidence>
<evidence type="ECO:0000313" key="4">
    <source>
        <dbReference type="RefSeq" id="XP_032808772.1"/>
    </source>
</evidence>
<keyword evidence="3" id="KW-1185">Reference proteome</keyword>
<dbReference type="InterPro" id="IPR007053">
    <property type="entry name" value="LRAT_dom"/>
</dbReference>
<dbReference type="Ensembl" id="ENSPMAT00000011147.1">
    <property type="protein sequence ID" value="ENSPMAP00000011101.1"/>
    <property type="gene ID" value="ENSPMAG00000010120.1"/>
</dbReference>
<dbReference type="OMA" id="MGNQMDK"/>
<dbReference type="GeneID" id="116941625"/>
<dbReference type="Pfam" id="PF04970">
    <property type="entry name" value="LRAT"/>
    <property type="match status" value="1"/>
</dbReference>
<dbReference type="PROSITE" id="PS51934">
    <property type="entry name" value="LRAT"/>
    <property type="match status" value="1"/>
</dbReference>
<accession>S4S0V9</accession>